<keyword evidence="6" id="KW-0547">Nucleotide-binding</keyword>
<dbReference type="GO" id="GO:0097729">
    <property type="term" value="C:9+2 motile cilium"/>
    <property type="evidence" value="ECO:0007669"/>
    <property type="project" value="UniProtKB-ARBA"/>
</dbReference>
<dbReference type="InterPro" id="IPR013594">
    <property type="entry name" value="Dynein_heavy_tail"/>
</dbReference>
<dbReference type="FunFam" id="1.20.920.30:FF:000004">
    <property type="entry name" value="Dynein axonemal heavy chain 5"/>
    <property type="match status" value="1"/>
</dbReference>
<name>A0A158QE92_HYMDI</name>
<dbReference type="Gene3D" id="1.20.58.1120">
    <property type="match status" value="1"/>
</dbReference>
<dbReference type="Pfam" id="PF08385">
    <property type="entry name" value="DHC_N1"/>
    <property type="match status" value="1"/>
</dbReference>
<dbReference type="FunFam" id="3.40.50.300:FF:002141">
    <property type="entry name" value="Dynein heavy chain"/>
    <property type="match status" value="1"/>
</dbReference>
<keyword evidence="9 14" id="KW-0175">Coiled coil</keyword>
<dbReference type="InterPro" id="IPR026983">
    <property type="entry name" value="DHC"/>
</dbReference>
<dbReference type="InterPro" id="IPR004273">
    <property type="entry name" value="Dynein_heavy_D6_P-loop"/>
</dbReference>
<evidence type="ECO:0000256" key="2">
    <source>
        <dbReference type="ARBA" id="ARBA00008887"/>
    </source>
</evidence>
<dbReference type="InterPro" id="IPR003593">
    <property type="entry name" value="AAA+_ATPase"/>
</dbReference>
<keyword evidence="7" id="KW-0067">ATP-binding</keyword>
<feature type="coiled-coil region" evidence="14">
    <location>
        <begin position="3640"/>
        <end position="3667"/>
    </location>
</feature>
<evidence type="ECO:0000313" key="17">
    <source>
        <dbReference type="Proteomes" id="UP000274504"/>
    </source>
</evidence>
<dbReference type="Proteomes" id="UP000274504">
    <property type="component" value="Unassembled WGS sequence"/>
</dbReference>
<evidence type="ECO:0000313" key="16">
    <source>
        <dbReference type="EMBL" id="VDL59372.1"/>
    </source>
</evidence>
<dbReference type="Gene3D" id="1.10.287.2620">
    <property type="match status" value="1"/>
</dbReference>
<dbReference type="Pfam" id="PF12775">
    <property type="entry name" value="AAA_7"/>
    <property type="match status" value="1"/>
</dbReference>
<evidence type="ECO:0000256" key="10">
    <source>
        <dbReference type="ARBA" id="ARBA00023069"/>
    </source>
</evidence>
<dbReference type="SUPFAM" id="SSF52540">
    <property type="entry name" value="P-loop containing nucleoside triphosphate hydrolases"/>
    <property type="match status" value="4"/>
</dbReference>
<dbReference type="Pfam" id="PF18198">
    <property type="entry name" value="AAA_lid_11"/>
    <property type="match status" value="1"/>
</dbReference>
<dbReference type="FunFam" id="1.20.140.100:FF:000003">
    <property type="entry name" value="Dynein, axonemal, heavy chain 5"/>
    <property type="match status" value="1"/>
</dbReference>
<keyword evidence="11" id="KW-0505">Motor protein</keyword>
<evidence type="ECO:0000256" key="5">
    <source>
        <dbReference type="ARBA" id="ARBA00022737"/>
    </source>
</evidence>
<dbReference type="InterPro" id="IPR024317">
    <property type="entry name" value="Dynein_heavy_chain_D4_dom"/>
</dbReference>
<dbReference type="Gene3D" id="1.10.8.1220">
    <property type="match status" value="1"/>
</dbReference>
<evidence type="ECO:0000256" key="11">
    <source>
        <dbReference type="ARBA" id="ARBA00023175"/>
    </source>
</evidence>
<dbReference type="FunFam" id="1.10.8.1220:FF:000001">
    <property type="entry name" value="Dynein axonemal heavy chain 5"/>
    <property type="match status" value="1"/>
</dbReference>
<dbReference type="Gene3D" id="3.40.50.300">
    <property type="entry name" value="P-loop containing nucleotide triphosphate hydrolases"/>
    <property type="match status" value="5"/>
</dbReference>
<feature type="domain" description="AAA+ ATPase" evidence="15">
    <location>
        <begin position="2483"/>
        <end position="2631"/>
    </location>
</feature>
<dbReference type="Gene3D" id="1.20.920.30">
    <property type="match status" value="1"/>
</dbReference>
<dbReference type="PANTHER" id="PTHR46532">
    <property type="entry name" value="MALE FERTILITY FACTOR KL5"/>
    <property type="match status" value="1"/>
</dbReference>
<dbReference type="Gene3D" id="6.10.140.1060">
    <property type="match status" value="1"/>
</dbReference>
<dbReference type="Pfam" id="PF03028">
    <property type="entry name" value="Dynein_heavy"/>
    <property type="match status" value="1"/>
</dbReference>
<dbReference type="InterPro" id="IPR041589">
    <property type="entry name" value="DNAH3_AAA_lid_1"/>
</dbReference>
<keyword evidence="4" id="KW-0493">Microtubule</keyword>
<dbReference type="GO" id="GO:0008569">
    <property type="term" value="F:minus-end-directed microtubule motor activity"/>
    <property type="evidence" value="ECO:0007669"/>
    <property type="project" value="InterPro"/>
</dbReference>
<comment type="subcellular location">
    <subcellularLocation>
        <location evidence="1">Cytoplasm</location>
        <location evidence="1">Cytoskeleton</location>
        <location evidence="1">Cilium axoneme</location>
    </subcellularLocation>
</comment>
<evidence type="ECO:0000256" key="8">
    <source>
        <dbReference type="ARBA" id="ARBA00023017"/>
    </source>
</evidence>
<dbReference type="Pfam" id="PF12777">
    <property type="entry name" value="MT"/>
    <property type="match status" value="1"/>
</dbReference>
<evidence type="ECO:0000256" key="14">
    <source>
        <dbReference type="SAM" id="Coils"/>
    </source>
</evidence>
<keyword evidence="12" id="KW-0206">Cytoskeleton</keyword>
<dbReference type="Gene3D" id="1.20.140.100">
    <property type="entry name" value="Dynein heavy chain, N-terminal domain 2"/>
    <property type="match status" value="1"/>
</dbReference>
<gene>
    <name evidence="16" type="ORF">HDID_LOCUS7054</name>
</gene>
<organism evidence="18">
    <name type="scientific">Hymenolepis diminuta</name>
    <name type="common">Rat tapeworm</name>
    <dbReference type="NCBI Taxonomy" id="6216"/>
    <lineage>
        <taxon>Eukaryota</taxon>
        <taxon>Metazoa</taxon>
        <taxon>Spiralia</taxon>
        <taxon>Lophotrochozoa</taxon>
        <taxon>Platyhelminthes</taxon>
        <taxon>Cestoda</taxon>
        <taxon>Eucestoda</taxon>
        <taxon>Cyclophyllidea</taxon>
        <taxon>Hymenolepididae</taxon>
        <taxon>Hymenolepis</taxon>
    </lineage>
</organism>
<dbReference type="SMART" id="SM00382">
    <property type="entry name" value="AAA"/>
    <property type="match status" value="2"/>
</dbReference>
<dbReference type="InterPro" id="IPR041228">
    <property type="entry name" value="Dynein_C"/>
</dbReference>
<dbReference type="FunFam" id="1.20.920.20:FF:000004">
    <property type="entry name" value="Dynein axonemal heavy chain 5"/>
    <property type="match status" value="1"/>
</dbReference>
<feature type="coiled-coil region" evidence="14">
    <location>
        <begin position="3333"/>
        <end position="3402"/>
    </location>
</feature>
<dbReference type="FunFam" id="1.20.58.1120:FF:000004">
    <property type="entry name" value="Dynein axonemal heavy chain 5"/>
    <property type="match status" value="1"/>
</dbReference>
<evidence type="ECO:0000256" key="7">
    <source>
        <dbReference type="ARBA" id="ARBA00022840"/>
    </source>
</evidence>
<dbReference type="InterPro" id="IPR024743">
    <property type="entry name" value="Dynein_HC_stalk"/>
</dbReference>
<dbReference type="InterPro" id="IPR042219">
    <property type="entry name" value="AAA_lid_11_sf"/>
</dbReference>
<dbReference type="GO" id="GO:0007018">
    <property type="term" value="P:microtubule-based movement"/>
    <property type="evidence" value="ECO:0007669"/>
    <property type="project" value="InterPro"/>
</dbReference>
<dbReference type="OrthoDB" id="286107at2759"/>
<keyword evidence="5" id="KW-0677">Repeat</keyword>
<dbReference type="GO" id="GO:0005858">
    <property type="term" value="C:axonemal dynein complex"/>
    <property type="evidence" value="ECO:0007669"/>
    <property type="project" value="TreeGrafter"/>
</dbReference>
<evidence type="ECO:0000256" key="9">
    <source>
        <dbReference type="ARBA" id="ARBA00023054"/>
    </source>
</evidence>
<dbReference type="Gene3D" id="1.10.8.720">
    <property type="entry name" value="Region D6 of dynein motor"/>
    <property type="match status" value="1"/>
</dbReference>
<accession>A0A158QE92</accession>
<dbReference type="InterPro" id="IPR035706">
    <property type="entry name" value="AAA_9"/>
</dbReference>
<dbReference type="Gene3D" id="3.10.490.20">
    <property type="match status" value="1"/>
</dbReference>
<evidence type="ECO:0000256" key="3">
    <source>
        <dbReference type="ARBA" id="ARBA00022490"/>
    </source>
</evidence>
<feature type="coiled-coil region" evidence="14">
    <location>
        <begin position="701"/>
        <end position="728"/>
    </location>
</feature>
<dbReference type="GO" id="GO:0005874">
    <property type="term" value="C:microtubule"/>
    <property type="evidence" value="ECO:0007669"/>
    <property type="project" value="UniProtKB-KW"/>
</dbReference>
<evidence type="ECO:0000256" key="13">
    <source>
        <dbReference type="ARBA" id="ARBA00023273"/>
    </source>
</evidence>
<dbReference type="FunFam" id="3.20.180.20:FF:000001">
    <property type="entry name" value="Dynein axonemal heavy chain 5"/>
    <property type="match status" value="1"/>
</dbReference>
<dbReference type="Gene3D" id="1.20.920.20">
    <property type="match status" value="1"/>
</dbReference>
<dbReference type="InterPro" id="IPR035699">
    <property type="entry name" value="AAA_6"/>
</dbReference>
<dbReference type="InterPro" id="IPR041658">
    <property type="entry name" value="AAA_lid_11"/>
</dbReference>
<dbReference type="GO" id="GO:0051959">
    <property type="term" value="F:dynein light intermediate chain binding"/>
    <property type="evidence" value="ECO:0007669"/>
    <property type="project" value="InterPro"/>
</dbReference>
<proteinExistence type="inferred from homology"/>
<keyword evidence="10" id="KW-0969">Cilium</keyword>
<dbReference type="Pfam" id="PF12781">
    <property type="entry name" value="AAA_9"/>
    <property type="match status" value="1"/>
</dbReference>
<evidence type="ECO:0000256" key="6">
    <source>
        <dbReference type="ARBA" id="ARBA00022741"/>
    </source>
</evidence>
<reference evidence="18" key="1">
    <citation type="submission" date="2016-04" db="UniProtKB">
        <authorList>
            <consortium name="WormBaseParasite"/>
        </authorList>
    </citation>
    <scope>IDENTIFICATION</scope>
</reference>
<evidence type="ECO:0000313" key="18">
    <source>
        <dbReference type="WBParaSite" id="HDID_0000705601-mRNA-1"/>
    </source>
</evidence>
<keyword evidence="13" id="KW-0966">Cell projection</keyword>
<dbReference type="InterPro" id="IPR027417">
    <property type="entry name" value="P-loop_NTPase"/>
</dbReference>
<dbReference type="Pfam" id="PF08393">
    <property type="entry name" value="DHC_N2"/>
    <property type="match status" value="1"/>
</dbReference>
<dbReference type="InterPro" id="IPR042222">
    <property type="entry name" value="Dynein_2_N"/>
</dbReference>
<dbReference type="InterPro" id="IPR043157">
    <property type="entry name" value="Dynein_AAA1S"/>
</dbReference>
<dbReference type="GO" id="GO:0045505">
    <property type="term" value="F:dynein intermediate chain binding"/>
    <property type="evidence" value="ECO:0007669"/>
    <property type="project" value="InterPro"/>
</dbReference>
<reference evidence="16 17" key="2">
    <citation type="submission" date="2018-11" db="EMBL/GenBank/DDBJ databases">
        <authorList>
            <consortium name="Pathogen Informatics"/>
        </authorList>
    </citation>
    <scope>NUCLEOTIDE SEQUENCE [LARGE SCALE GENOMIC DNA]</scope>
</reference>
<dbReference type="Pfam" id="PF12780">
    <property type="entry name" value="AAA_8"/>
    <property type="match status" value="1"/>
</dbReference>
<dbReference type="PANTHER" id="PTHR46532:SF4">
    <property type="entry name" value="AAA+ ATPASE DOMAIN-CONTAINING PROTEIN"/>
    <property type="match status" value="1"/>
</dbReference>
<evidence type="ECO:0000256" key="4">
    <source>
        <dbReference type="ARBA" id="ARBA00022701"/>
    </source>
</evidence>
<dbReference type="Gene3D" id="1.10.472.130">
    <property type="match status" value="1"/>
</dbReference>
<dbReference type="STRING" id="6216.A0A158QE92"/>
<dbReference type="Pfam" id="PF17857">
    <property type="entry name" value="AAA_lid_1"/>
    <property type="match status" value="1"/>
</dbReference>
<dbReference type="EMBL" id="UYSG01010900">
    <property type="protein sequence ID" value="VDL59372.1"/>
    <property type="molecule type" value="Genomic_DNA"/>
</dbReference>
<dbReference type="InterPro" id="IPR041466">
    <property type="entry name" value="Dynein_AAA5_ext"/>
</dbReference>
<dbReference type="Gene3D" id="3.20.180.20">
    <property type="entry name" value="Dynein heavy chain, N-terminal domain 2"/>
    <property type="match status" value="1"/>
</dbReference>
<dbReference type="InterPro" id="IPR013602">
    <property type="entry name" value="Dynein_heavy_linker"/>
</dbReference>
<dbReference type="Pfam" id="PF17852">
    <property type="entry name" value="Dynein_AAA_lid"/>
    <property type="match status" value="1"/>
</dbReference>
<dbReference type="FunFam" id="1.10.8.710:FF:000003">
    <property type="entry name" value="Dynein axonemal heavy chain 5"/>
    <property type="match status" value="1"/>
</dbReference>
<dbReference type="FunFam" id="3.40.50.300:FF:000543">
    <property type="entry name" value="Dynein axonemal heavy chain 5"/>
    <property type="match status" value="1"/>
</dbReference>
<protein>
    <submittedName>
        <fullName evidence="18">Dynein heavy chain, cytosolic</fullName>
    </submittedName>
</protein>
<dbReference type="Gene3D" id="1.10.8.710">
    <property type="match status" value="1"/>
</dbReference>
<dbReference type="FunFam" id="3.10.490.20:FF:000010">
    <property type="entry name" value="Dynein heavy chain, putative"/>
    <property type="match status" value="1"/>
</dbReference>
<dbReference type="GO" id="GO:0005524">
    <property type="term" value="F:ATP binding"/>
    <property type="evidence" value="ECO:0007669"/>
    <property type="project" value="UniProtKB-KW"/>
</dbReference>
<dbReference type="FunFam" id="3.40.50.300:FF:000049">
    <property type="entry name" value="Dynein, axonemal, heavy chain 5"/>
    <property type="match status" value="1"/>
</dbReference>
<dbReference type="FunFam" id="1.10.8.720:FF:000004">
    <property type="entry name" value="Dynein heavy chain 5, axonemal"/>
    <property type="match status" value="1"/>
</dbReference>
<comment type="similarity">
    <text evidence="2">Belongs to the dynein heavy chain family.</text>
</comment>
<dbReference type="InterPro" id="IPR042228">
    <property type="entry name" value="Dynein_linker_3"/>
</dbReference>
<keyword evidence="3" id="KW-0963">Cytoplasm</keyword>
<feature type="coiled-coil region" evidence="14">
    <location>
        <begin position="3113"/>
        <end position="3158"/>
    </location>
</feature>
<dbReference type="Pfam" id="PF12774">
    <property type="entry name" value="AAA_6"/>
    <property type="match status" value="1"/>
</dbReference>
<sequence length="4497" mass="513597">MESGLYTPPTRQFGFSITSSMTSKEKTWKRSFTNSEIIREKQRQMLLLKESNRQTIDERHRYLFDLLSNTSQVSAEEIEEQLLTDTKVLNGSAFFFLRASGKEITRSNVADEIIFQFHNAQIGGLIDTAQLLLQDIYVPAFANNQSWGNLENDPEQKRQLINGFMDITKEYLQILEQIKDGSGLNFLSTPSKDDKGLIERIEENGGDLKGLTKGMIQRLDTLLAKWNKQVQLAVNELNLIIRESDNAGPADELAYWRSRRNTLTRLTERMASKEASIVTETLSNVKSASFELWSELRDKISDYAIEAESNVHFLSGLEKYFGSVFHNDPKKLKEEISALVNSIKVIFEVSEYFNTAERITSLFVKVTNQMVGSCRQYLYSGVEKIWSLPSEIVTGRIKECLDLYNFYRRNFQSVKKNLAANPDGRQLNCSENKIFGKFEAFCRRLSEISDLLVVIEGLRPISGLHADDTSEVTGAYQAMLDSVQQWKGDPIDPRNKQFAIDLQTFQSQRKDLLSKIDALLDKWLSRRLPAFHLLQFLSQWETRVSDPSLDFTSRYEYILRVYGQELEHIRDIYEADKRAPPLERRMSPVAGRIRWSRALLQRIRQPLDAIYERCPGVLEIPEGQKQVKRFNQLATTLVKYEAVTYHKWVKNLETASAELLETPLLIQERGKFTVNPLSTTLTIIQESQNLHKLGLKVPKVAMDLLLQEMQLKQHIDRLKENMSRFESLQLLIFQEMVPIFKPFLNAVEKSLYPGAIDITWNSMQFDNFIKDVEVALDKFEFVMKQTKDILECRIKVLLAEMSTISPLDINSCSDLSVDEFLQRLRGITPSISAELNKKSKLVETAVNDLVTLLLKNLSTEYAEQVSISTHFECSSPTKKGHRCTNCLNCLFFELLNRFSQKTIEAKQQPDRLLSILETLRARTQIETGIRSSTFPNNGQQEGIKAFFALELCLEIPNIVCRPALADLQNAFGKAINLILRISDEIQPWEHVKYCQALFKKSRNEHDLLSSSQDSSSTSFQSLPSSLIRPLRKVALENKNIIKLVADLNSSITYYSSDVSRVINDLTSQFSDLWKEVSFEKSAMELPESYKTGSLSLRTSTLKEGLITECRSWRRAIGSALNVMCSEEVATTFDKMGELLKKLQRPVKDLDDVRAQMAALDEFRQSEIDLQMFTIDPMTKAFALLSSYDIHFGDGNAEKVETLAYTLQKLRNQAITCTTHLLSIQPTFKAELDAGVEQFKKDYKLFTSDYHSKGPMEQNLDPREASDRLTLFQARFDDLWVNYESCSEGERLFGLPVREYPDLHPIKKELALLQRLYQLYNAVLDTVGGYYNTPWIEIDIEAINQQLIDFQARCRCLPKALKEWPAYETLQKKIDDFNETCPLLEVMANKSMLPRHWKRIEEVAGGQLDVYAEGFLLRNLMEVPLLEHKEEIEDICTSAVKEREIEAKLKLIINNWTAQDFQFSAFKNRGELLFKGDVAIEAIALLEDSLMALGSLVSNRYNTPFKPRIQEWVHKLTTTNEIIENLFQVQNLWVYLEAVFVGGDIAKQLPQESKRFASIDKAWQRVVQRTHETTNIVACCTSDETLTQVLPHLLEQLEVCQKSLTGYLEAKRLVFPRFFFVSDPALLEILGQASDSHTIQAHLLSIFDSIKTVTFDETVYDRILAVNSTTESIELDGPVMAQGHVESWLGDLQKMSEESLRQVIHSAYNVLSDEDNFDLLKFEDSFIAQVGLLGLQLLWTRDAEDALSCARSDPMAMRNANVRFLKILNQLIEVTTKELTSLQRTKYETLITIHVHQKDIFDDLVKMRIRSPRDFEWLKQSRSYYNEEREQFIVSITDVDFIYQNEFLGCTDRLVITPLTDRCYITLAQALGMSMGGAPAGPAGTGKTETVKDMGRCLGKYVVVFNCSDQMDYRGLGRIYKGLAQSGAWGCFDEFNRIELPVLSVAAQQIAIVLSCKKERKKQFIFSDGDVVDMNPEFGIFLTMNPGYAGRQELPENLKINFRTVSMMVPDRQIIIRVKLAACGFLKNIELAAKFYTLYKLCEEQLSKQVHYDFGLRNILSILRTLGAFKRAHTDQPESTCVMRVLRDMNVSKLVDEDEPLFMSLIDDLFPGMKLDKQGYPSMEAAIRKQVKEQQLLFHPPWVLKLIQMYETQRVRHGFMALGPSGSGKTCCITTLLAAMTSTTGSPYREMRMNPKAITAPQMFGHLDVATNDWTDGIFSTLWRKTTRMKKNEHCWIVLDGPVDAIWIENLNSVLDDNKTLTLANGDRIPMAPNAKIVFEVHNIDNASPATVSRNGMIYMSSSILDWKPIIQAWLLRKNPKMKDIVMNILEKFFDNAYRYVIENLSPKMELLECNYIKQIIDLLEGQLQDRDGKDLSNEHLSKLVIFAAMWALGAPLELEERSKLENFLRTNHADLPLPKTLKDDQSQTMFEFLVDIEGNWKHWSGRVADYVYPHNSTPDYTKILVPNVDNTRTEFLIHTIAKQSKPVLLIGVQGSAKTVMVKDYCSRGNPETNLVKTVNFSYATTPNMFQRTVESFVEKRVGSTFGPPTGKRLTIFIDDINMPVINEWGDQVTNEITRQMMEMGGFYALEKPGDFTNIVDIHVIAAMIHPGGGRNDIPQRLKRQFSVFNCTLPSNTSMDRIFSCLAEGHFCEERGFSADVRELAKSLVSATRLLWQRVKAKMLPTPAKFHYVFDLRDISRIWQGMLRAEPEVISTSKRLMLLWRHEVTRVIADRFIDFDEKMWFVGALKRIGEEVEGAEITSELNSEESFFVDFLRDPPEVTGDEPDDFVFEAPRVYEPVEGLEALAKRLTHFQTVYNETTRGAKLDLVFFTDAMVNLVKISRILRLPRGHALLVGVGGSGKQSLTRLASFIVGYQTFQVTLTRSYNVSNLMDDLKHLYRLAGHQDKGVTFIFTDNEIKEDAFLEPLNNVLASGEIAGLFARDEIDEILSDLVQPMRREFPRIPPTNENLFDYYMRRVTRNLHVCLCFSPIGQKFRTRSLRFTSLISGCTMDWFQPWPKEALVDVSKHFLEEFDIVCRSEAALIKSALVNVMGTFHDRVSVACHDYFQKMRRQTYVTPKSYLSFLTTYKSTYSSKRGEIDVLAERMVSGLEKLSEATEAVNRLSEGLIAMEKELAAANKRAEEVLTRVKQQASAAQAVKEQVQIVKDKAETLVEAIGKDKGIAEERLEAARPALEEAEEALKTIKMAHIATVRKLGRPPHLIMRIMDCVLILFRKPLDTVTPDPEKPCPKPSWTEALKQMGNTTFLSNLLNFPKDTITDETVDLMEPYFQMEDFNLEQAKHVCGDVAGLCSWIKAMAAFFAVNKEVLPLKNNLVIQETRLAQANAELNNAQTQLDQKQAELDRVQAEYDKAMAEKQRLADDAEACRRKMANAKALIEGLSGEKIRWTEAKAQFQTQTENLVGDVLLATAFLSYAGPFNQEFRNLLNQQWNNELSRIHIPRSPDLNIVNMLVDNTILGVWNLQGLPGDDLSTQNGMIVTMASRYPLLIDPQGQGKAWIMNKEADSNLMVSSLNHKYFRSHLEDALSQGRPLLIADIGEELDPALDRVLEKDFVKVGTTHKVKVGDKECDVDVKKFRLYLTTKLPNPSYSPEVFARTSIVDFTVTQKGLENQLLRVVIMTEKKELEAERTNLLKEVTTNKQKIKDLEDNLLLRLTSTEGSLVEDESLIKVLRTTKATAEEVRTKLSTAAETEIKINATREEYRPVATRGSILYFLIVEMSIVNVMYQTSLRQFLERFDLSMVKSPKSPVTQKRIKNIIDYLLLDVFRYIARGLYEKDKFTFTLLLALKVALQEKRISPEEFQIFIKGGAALDLKAVEQKPRSWIQDMTWLNLVELSKLSAFSNILKDIPRKEKSWKRWFDNDAPEDNPLPGTYEVSLEGQTFQRLLLVRCWCLDRCLPMSRRYIRELLGEVFVEPVITDLEEMVQQDSDAWTPLVCFLSVGSDPTENIERLAKRLGLVCGAISMGQGQEVHARKLLSRSMVEGNWVLLQNCHLGLNFMDELFDLITNSQNVHKNFRCWITTEPHPKFPISLLQISTKFTFDPPMGVRAGLLRTYAMIGQEGEDQLEASSAAQWKPLLYAVAFLHTIVQERRKFGPIGWNIPYEFNQADFTSTVQFIQNHLDDMDVRKGISWPTVRYMIGEVQYGGRVTDDYDKRLLNTYAQVWFTDRLFADDFSFYEGYGIPRARTVEEYQARISELPVTDSPECFGLHSNADITYQTNNASSVLMTIANIQPKDSSSEGDETRESFVNRMAEEMLSKLPSDYNPFEVKELLQQLDHLKPLHIFLRHELDRIQRVISLVRSTLSDLKLAIDGTIIMSESLRDGLNNIYDARIPALWKKGFLTAMRQEIARAHKFALDVAALTNEVTSMSHEEVLRVPPEGVYIYGLYLDGAGWDRKASRLVEPPPKLLYTLLPVVHLSAYCLTDKTAVAATSSATCYSCPVYRKPARTDLNFIFPLQLRTNKDPNYWILRGVAILCDIK</sequence>
<evidence type="ECO:0000259" key="15">
    <source>
        <dbReference type="SMART" id="SM00382"/>
    </source>
</evidence>
<dbReference type="FunFam" id="3.40.50.300:FF:001221">
    <property type="entry name" value="Axonemal dynein heavy chain 8"/>
    <property type="match status" value="1"/>
</dbReference>
<dbReference type="WBParaSite" id="HDID_0000705601-mRNA-1">
    <property type="protein sequence ID" value="HDID_0000705601-mRNA-1"/>
    <property type="gene ID" value="HDID_0000705601"/>
</dbReference>
<evidence type="ECO:0000256" key="12">
    <source>
        <dbReference type="ARBA" id="ARBA00023212"/>
    </source>
</evidence>
<evidence type="ECO:0000256" key="1">
    <source>
        <dbReference type="ARBA" id="ARBA00004430"/>
    </source>
</evidence>
<dbReference type="FunFam" id="3.40.50.300:FF:000320">
    <property type="entry name" value="Dynein, axonemal, heavy chain 5"/>
    <property type="match status" value="1"/>
</dbReference>
<dbReference type="Pfam" id="PF18199">
    <property type="entry name" value="Dynein_C"/>
    <property type="match status" value="1"/>
</dbReference>
<feature type="domain" description="AAA+ ATPase" evidence="15">
    <location>
        <begin position="1875"/>
        <end position="2011"/>
    </location>
</feature>
<dbReference type="FunFam" id="3.40.50.300:FF:000044">
    <property type="entry name" value="Dynein heavy chain 5, axonemal"/>
    <property type="match status" value="1"/>
</dbReference>
<dbReference type="InterPro" id="IPR043160">
    <property type="entry name" value="Dynein_C_barrel"/>
</dbReference>
<keyword evidence="8" id="KW-0243">Dynein</keyword>